<feature type="region of interest" description="Disordered" evidence="2">
    <location>
        <begin position="358"/>
        <end position="387"/>
    </location>
</feature>
<evidence type="ECO:0000259" key="3">
    <source>
        <dbReference type="PROSITE" id="PS50011"/>
    </source>
</evidence>
<evidence type="ECO:0000256" key="1">
    <source>
        <dbReference type="PROSITE-ProRule" id="PRU00339"/>
    </source>
</evidence>
<dbReference type="Gene3D" id="1.25.40.10">
    <property type="entry name" value="Tetratricopeptide repeat domain"/>
    <property type="match status" value="1"/>
</dbReference>
<dbReference type="InterPro" id="IPR011009">
    <property type="entry name" value="Kinase-like_dom_sf"/>
</dbReference>
<dbReference type="Proteomes" id="UP001229862">
    <property type="component" value="Chromosome"/>
</dbReference>
<feature type="region of interest" description="Disordered" evidence="2">
    <location>
        <begin position="317"/>
        <end position="341"/>
    </location>
</feature>
<feature type="compositionally biased region" description="Basic and acidic residues" evidence="2">
    <location>
        <begin position="368"/>
        <end position="380"/>
    </location>
</feature>
<dbReference type="RefSeq" id="WP_308134183.1">
    <property type="nucleotide sequence ID" value="NZ_CP133217.1"/>
</dbReference>
<reference evidence="5 6" key="1">
    <citation type="submission" date="2023-08" db="EMBL/GenBank/DDBJ databases">
        <title>New molecular markers tilS and rpoB for phylogenetic and monitoring studies of the genus Thiothrix biodiversity.</title>
        <authorList>
            <person name="Ravin N.V."/>
            <person name="Smolyakov D."/>
            <person name="Markov N.D."/>
            <person name="Beletsky A.V."/>
            <person name="Mardanov A.V."/>
            <person name="Rudenko T.S."/>
            <person name="Grabovich M.Y."/>
        </authorList>
    </citation>
    <scope>NUCLEOTIDE SEQUENCE</scope>
    <source>
        <strain evidence="5">DNT52</strain>
        <strain evidence="4 6">H33</strain>
    </source>
</reference>
<keyword evidence="1" id="KW-0802">TPR repeat</keyword>
<gene>
    <name evidence="4" type="ORF">RCC75_06110</name>
    <name evidence="5" type="ORF">RCG00_12615</name>
</gene>
<organism evidence="5">
    <name type="scientific">Thiothrix subterranea</name>
    <dbReference type="NCBI Taxonomy" id="2735563"/>
    <lineage>
        <taxon>Bacteria</taxon>
        <taxon>Pseudomonadati</taxon>
        <taxon>Pseudomonadota</taxon>
        <taxon>Gammaproteobacteria</taxon>
        <taxon>Thiotrichales</taxon>
        <taxon>Thiotrichaceae</taxon>
        <taxon>Thiothrix</taxon>
    </lineage>
</organism>
<dbReference type="AlphaFoldDB" id="A0AA51R329"/>
<evidence type="ECO:0000256" key="2">
    <source>
        <dbReference type="SAM" id="MobiDB-lite"/>
    </source>
</evidence>
<dbReference type="EMBL" id="CP133217">
    <property type="protein sequence ID" value="WML85145.1"/>
    <property type="molecule type" value="Genomic_DNA"/>
</dbReference>
<feature type="compositionally biased region" description="Low complexity" evidence="2">
    <location>
        <begin position="652"/>
        <end position="665"/>
    </location>
</feature>
<dbReference type="PROSITE" id="PS50011">
    <property type="entry name" value="PROTEIN_KINASE_DOM"/>
    <property type="match status" value="1"/>
</dbReference>
<dbReference type="SUPFAM" id="SSF48452">
    <property type="entry name" value="TPR-like"/>
    <property type="match status" value="1"/>
</dbReference>
<name>A0AA51R329_9GAMM</name>
<dbReference type="EMBL" id="JAVFKN010000005">
    <property type="protein sequence ID" value="MDQ5768093.1"/>
    <property type="molecule type" value="Genomic_DNA"/>
</dbReference>
<dbReference type="SUPFAM" id="SSF56112">
    <property type="entry name" value="Protein kinase-like (PK-like)"/>
    <property type="match status" value="1"/>
</dbReference>
<dbReference type="Gene3D" id="1.10.510.10">
    <property type="entry name" value="Transferase(Phosphotransferase) domain 1"/>
    <property type="match status" value="1"/>
</dbReference>
<feature type="compositionally biased region" description="Low complexity" evidence="2">
    <location>
        <begin position="518"/>
        <end position="544"/>
    </location>
</feature>
<feature type="region of interest" description="Disordered" evidence="2">
    <location>
        <begin position="651"/>
        <end position="688"/>
    </location>
</feature>
<evidence type="ECO:0000313" key="5">
    <source>
        <dbReference type="EMBL" id="WML85145.1"/>
    </source>
</evidence>
<protein>
    <recommendedName>
        <fullName evidence="3">Protein kinase domain-containing protein</fullName>
    </recommendedName>
</protein>
<feature type="compositionally biased region" description="Low complexity" evidence="2">
    <location>
        <begin position="679"/>
        <end position="688"/>
    </location>
</feature>
<accession>A0AA51R329</accession>
<feature type="domain" description="Protein kinase" evidence="3">
    <location>
        <begin position="24"/>
        <end position="284"/>
    </location>
</feature>
<feature type="region of interest" description="Disordered" evidence="2">
    <location>
        <begin position="742"/>
        <end position="771"/>
    </location>
</feature>
<dbReference type="GO" id="GO:0004672">
    <property type="term" value="F:protein kinase activity"/>
    <property type="evidence" value="ECO:0007669"/>
    <property type="project" value="InterPro"/>
</dbReference>
<proteinExistence type="predicted"/>
<evidence type="ECO:0000313" key="4">
    <source>
        <dbReference type="EMBL" id="MDQ5768093.1"/>
    </source>
</evidence>
<dbReference type="PROSITE" id="PS50005">
    <property type="entry name" value="TPR"/>
    <property type="match status" value="1"/>
</dbReference>
<dbReference type="GO" id="GO:0005524">
    <property type="term" value="F:ATP binding"/>
    <property type="evidence" value="ECO:0007669"/>
    <property type="project" value="InterPro"/>
</dbReference>
<keyword evidence="6" id="KW-1185">Reference proteome</keyword>
<feature type="region of interest" description="Disordered" evidence="2">
    <location>
        <begin position="504"/>
        <end position="548"/>
    </location>
</feature>
<sequence length="798" mass="85756">MPFSNQPSVDANTTQSLPILQERYALRRCMAETALGKLYWAQDLKQQQSNGEQANVLAFTLLPALAQDPVFEQVLGHVLPAYQKPTLGMPHITDDGKSADGTRWLVMRNNGGMLLSERLTELDDRGMPLPEALELLDGISHLFANQRPDGVFGYLEPNAILLNDKSPCLLTAPVAAALRMSYNNNSSERTRQTLRSGYISPEVLLGDTPTPEDDTFSIACLAYHLLQGSAPFGKHSTLEATVRNAAPSSIRKLRPDTWAALQQGLNLKRTARQKTPTALLNTLQRKQQKKLLLPLAGLVAAGAVALTTYQLLSSWSNAPEEPAATRTTELELTPPDTDTARNTTESAALINEEAVPPALAQESVAAATERRREEATKEEAANEAAAAEAANQTKLAASKNLRNLQAQAADAILQGKLLSNNPDNPAALDYLRQAIEIEPDNAQTQTLLAQLINQQHAEAETLLNTGKLDEASTLLHSADRLITEFTLADSLKRQVSLESALGQAQRKQALAPEPETPETPATTAATITAPEPTPDTNAPTADTDNLTRAREAIDYGNLSRGDDRSDSAIAYLSPLLEKTPNHPEALALLEKVVDAQQEAASTHLRKRDTEKARTALNDSQTLIGKYQLDKRVEAQIALEKRYRETLAMGIFTPGTEPEAPPAVAVKPEKPAEPEPVAPTPVTNNLSATPPVAAPVIAPDQERENPEAAAAAAAAAANNAPVEVRISPDVPVRSAATELPPVQLDNPAVAPQPVPTPSVTFEVPATDADNNGNTFTLDVPNLIEVPLDTIRDSLPPADR</sequence>
<feature type="repeat" description="TPR" evidence="1">
    <location>
        <begin position="408"/>
        <end position="441"/>
    </location>
</feature>
<dbReference type="InterPro" id="IPR011990">
    <property type="entry name" value="TPR-like_helical_dom_sf"/>
</dbReference>
<dbReference type="InterPro" id="IPR000719">
    <property type="entry name" value="Prot_kinase_dom"/>
</dbReference>
<evidence type="ECO:0000313" key="6">
    <source>
        <dbReference type="Proteomes" id="UP001223336"/>
    </source>
</evidence>
<dbReference type="InterPro" id="IPR019734">
    <property type="entry name" value="TPR_rpt"/>
</dbReference>
<dbReference type="Proteomes" id="UP001223336">
    <property type="component" value="Unassembled WGS sequence"/>
</dbReference>